<dbReference type="PANTHER" id="PTHR10145">
    <property type="entry name" value="TRANSCRIPTION ELONGATION FACTOR SPT6"/>
    <property type="match status" value="1"/>
</dbReference>
<evidence type="ECO:0000256" key="3">
    <source>
        <dbReference type="ARBA" id="ARBA00023163"/>
    </source>
</evidence>
<keyword evidence="3" id="KW-0804">Transcription</keyword>
<feature type="compositionally biased region" description="Basic and acidic residues" evidence="5">
    <location>
        <begin position="120"/>
        <end position="134"/>
    </location>
</feature>
<feature type="domain" description="Transcription elongation factor Spt6 helix-hairpin-helix motif" evidence="6">
    <location>
        <begin position="636"/>
        <end position="703"/>
    </location>
</feature>
<evidence type="ECO:0000256" key="2">
    <source>
        <dbReference type="ARBA" id="ARBA00009253"/>
    </source>
</evidence>
<dbReference type="Gene3D" id="1.10.10.650">
    <property type="entry name" value="RuvA domain 2-like"/>
    <property type="match status" value="1"/>
</dbReference>
<proteinExistence type="inferred from homology"/>
<dbReference type="InterPro" id="IPR028231">
    <property type="entry name" value="Spt6_YqgF"/>
</dbReference>
<dbReference type="GO" id="GO:0008023">
    <property type="term" value="C:transcription elongation factor complex"/>
    <property type="evidence" value="ECO:0007669"/>
    <property type="project" value="TreeGrafter"/>
</dbReference>
<comment type="subcellular location">
    <subcellularLocation>
        <location evidence="1">Nucleus</location>
    </subcellularLocation>
</comment>
<accession>A0A564YV08</accession>
<dbReference type="EMBL" id="CABIJS010000421">
    <property type="protein sequence ID" value="VUZ51101.1"/>
    <property type="molecule type" value="Genomic_DNA"/>
</dbReference>
<dbReference type="GO" id="GO:0031491">
    <property type="term" value="F:nucleosome binding"/>
    <property type="evidence" value="ECO:0007669"/>
    <property type="project" value="TreeGrafter"/>
</dbReference>
<feature type="region of interest" description="Disordered" evidence="5">
    <location>
        <begin position="444"/>
        <end position="465"/>
    </location>
</feature>
<dbReference type="Proteomes" id="UP000321570">
    <property type="component" value="Unassembled WGS sequence"/>
</dbReference>
<evidence type="ECO:0000259" key="7">
    <source>
        <dbReference type="Pfam" id="PF14639"/>
    </source>
</evidence>
<dbReference type="InterPro" id="IPR017072">
    <property type="entry name" value="TF_Spt6"/>
</dbReference>
<evidence type="ECO:0008006" key="10">
    <source>
        <dbReference type="Google" id="ProtNLM"/>
    </source>
</evidence>
<feature type="compositionally biased region" description="Acidic residues" evidence="5">
    <location>
        <begin position="135"/>
        <end position="146"/>
    </location>
</feature>
<dbReference type="GO" id="GO:0140673">
    <property type="term" value="P:transcription elongation-coupled chromatin remodeling"/>
    <property type="evidence" value="ECO:0007669"/>
    <property type="project" value="InterPro"/>
</dbReference>
<dbReference type="InterPro" id="IPR023319">
    <property type="entry name" value="Tex-like_HTH_dom_sf"/>
</dbReference>
<comment type="similarity">
    <text evidence="2">Belongs to the SPT6 family.</text>
</comment>
<dbReference type="SUPFAM" id="SSF53098">
    <property type="entry name" value="Ribonuclease H-like"/>
    <property type="match status" value="1"/>
</dbReference>
<dbReference type="GO" id="GO:0042393">
    <property type="term" value="F:histone binding"/>
    <property type="evidence" value="ECO:0007669"/>
    <property type="project" value="TreeGrafter"/>
</dbReference>
<dbReference type="InterPro" id="IPR037027">
    <property type="entry name" value="YqgF/RNaseH-like_dom_sf"/>
</dbReference>
<reference evidence="8 9" key="1">
    <citation type="submission" date="2019-07" db="EMBL/GenBank/DDBJ databases">
        <authorList>
            <person name="Jastrzebski P J."/>
            <person name="Paukszto L."/>
            <person name="Jastrzebski P J."/>
        </authorList>
    </citation>
    <scope>NUCLEOTIDE SEQUENCE [LARGE SCALE GENOMIC DNA]</scope>
    <source>
        <strain evidence="8 9">WMS-il1</strain>
    </source>
</reference>
<dbReference type="InterPro" id="IPR012337">
    <property type="entry name" value="RNaseH-like_sf"/>
</dbReference>
<sequence length="729" mass="83245">LSEVPFIAFYRKEHFAKLFNINDLWLIYEFDEKWEELQKDRKVLINTLSKMHKYLEAKSKDAESEIKPGCDGLIRLIALAKSASSMDEIQDVRMNYLLHYAIHKHDMEIWEGKDVSLQRKNTDKDEEESKHNRDEDDDPDDEDYVPEEGLKKVSLQERDEDEKPVEEAQPTAIKRPGMGALTTTVDPLTGRRIRQRQVRTTAAYEVAQRAGVGRLLDKFGLSSEQFADNVRDQYRRHEVMACPIMPHEAAQDYICPQFPKSESVLKAARYILAYQIAAEPIVRRWARQNLESQVVVDVKPTVKGMRVIDENHPLASVKFLKNKPAQELMSNAIFIQIHSANREGLITFNIHALEYQQKGISLLDNLVSFFHQDEFSALVQAWNDQRSLILKEAIETFLQPAIIKEIQRKLLESSQKTVISICSNTLFERLRIAPYVVDDLRNGGGVGDDDEDGGRHYHGEGSSNGNSVWPKPARLLAFALSDDSETSRAMITVVKLDADGEVLDFLNLPGLLISPKSQRPEHRRWHEDDLKKLDKFITKSDPQAIVIGCNSRRSLDLRDVVQRQIEDIVADGRISRRPNIVLMDTELAQVYARSEAATSSLPSSYTVLLRQAISLGRRLQDPLAEFAQLFNAPDMDILGLRWHSAQDEVPRDKLLRALEHEFVNRTNEVGVDLNRCILHPHTANLLQFVSGLGPRKAAYIIKVRRSIYFVLPVHLSAYCFSCLNTTKCF</sequence>
<feature type="compositionally biased region" description="Basic and acidic residues" evidence="5">
    <location>
        <begin position="148"/>
        <end position="157"/>
    </location>
</feature>
<dbReference type="InterPro" id="IPR010994">
    <property type="entry name" value="RuvA_2-like"/>
</dbReference>
<protein>
    <recommendedName>
        <fullName evidence="10">YqgF/RNase H-like domain-containing protein</fullName>
    </recommendedName>
</protein>
<gene>
    <name evidence="8" type="ORF">WMSIL1_LOCUS9845</name>
</gene>
<dbReference type="Gene3D" id="1.10.150.850">
    <property type="entry name" value="Spt6, helix-hairpin-helix domain"/>
    <property type="match status" value="1"/>
</dbReference>
<feature type="region of interest" description="Disordered" evidence="5">
    <location>
        <begin position="120"/>
        <end position="192"/>
    </location>
</feature>
<evidence type="ECO:0000256" key="4">
    <source>
        <dbReference type="ARBA" id="ARBA00023242"/>
    </source>
</evidence>
<name>A0A564YV08_HYMDI</name>
<dbReference type="Pfam" id="PF14635">
    <property type="entry name" value="HHH_7"/>
    <property type="match status" value="1"/>
</dbReference>
<feature type="non-terminal residue" evidence="8">
    <location>
        <position position="1"/>
    </location>
</feature>
<organism evidence="8 9">
    <name type="scientific">Hymenolepis diminuta</name>
    <name type="common">Rat tapeworm</name>
    <dbReference type="NCBI Taxonomy" id="6216"/>
    <lineage>
        <taxon>Eukaryota</taxon>
        <taxon>Metazoa</taxon>
        <taxon>Spiralia</taxon>
        <taxon>Lophotrochozoa</taxon>
        <taxon>Platyhelminthes</taxon>
        <taxon>Cestoda</taxon>
        <taxon>Eucestoda</taxon>
        <taxon>Cyclophyllidea</taxon>
        <taxon>Hymenolepididae</taxon>
        <taxon>Hymenolepis</taxon>
    </lineage>
</organism>
<keyword evidence="9" id="KW-1185">Reference proteome</keyword>
<dbReference type="Gene3D" id="3.30.420.140">
    <property type="entry name" value="YqgF/RNase H-like domain"/>
    <property type="match status" value="1"/>
</dbReference>
<evidence type="ECO:0000259" key="6">
    <source>
        <dbReference type="Pfam" id="PF14635"/>
    </source>
</evidence>
<dbReference type="SUPFAM" id="SSF158832">
    <property type="entry name" value="Tex N-terminal region-like"/>
    <property type="match status" value="1"/>
</dbReference>
<evidence type="ECO:0000313" key="8">
    <source>
        <dbReference type="EMBL" id="VUZ51101.1"/>
    </source>
</evidence>
<dbReference type="Pfam" id="PF14639">
    <property type="entry name" value="YqgF"/>
    <property type="match status" value="1"/>
</dbReference>
<dbReference type="AlphaFoldDB" id="A0A564YV08"/>
<evidence type="ECO:0000256" key="1">
    <source>
        <dbReference type="ARBA" id="ARBA00004123"/>
    </source>
</evidence>
<feature type="domain" description="Transcription elongation factor Spt6 YqgF" evidence="7">
    <location>
        <begin position="471"/>
        <end position="629"/>
    </location>
</feature>
<evidence type="ECO:0000313" key="9">
    <source>
        <dbReference type="Proteomes" id="UP000321570"/>
    </source>
</evidence>
<dbReference type="InterPro" id="IPR023323">
    <property type="entry name" value="Tex-like_dom_sf"/>
</dbReference>
<dbReference type="InterPro" id="IPR032706">
    <property type="entry name" value="Spt6_HHH"/>
</dbReference>
<evidence type="ECO:0000256" key="5">
    <source>
        <dbReference type="SAM" id="MobiDB-lite"/>
    </source>
</evidence>
<dbReference type="PANTHER" id="PTHR10145:SF6">
    <property type="entry name" value="TRANSCRIPTION ELONGATION FACTOR SPT6"/>
    <property type="match status" value="1"/>
</dbReference>
<dbReference type="SUPFAM" id="SSF47781">
    <property type="entry name" value="RuvA domain 2-like"/>
    <property type="match status" value="1"/>
</dbReference>
<dbReference type="Gene3D" id="1.10.3500.10">
    <property type="entry name" value="Tex N-terminal region-like"/>
    <property type="match status" value="1"/>
</dbReference>
<keyword evidence="4" id="KW-0539">Nucleus</keyword>
<dbReference type="GO" id="GO:0034728">
    <property type="term" value="P:nucleosome organization"/>
    <property type="evidence" value="ECO:0007669"/>
    <property type="project" value="TreeGrafter"/>
</dbReference>